<sequence>YNSSQPMRNSDNMALYYRASNRELKRLDSVLRSSLYAHFSETLLGLPIIRAYHEQERFLSVIPSITGLVMAYALQVIAVFSWFTKEFAEEANMNSVERLIHYSENLEVEAKNIIPDNRPPPGWPARGEIHIKNLEIKYRPDSPLVLNGISIDIMAAEKIGIVGRTGCGKSTLAKSFFILIEATSGSIVIDDIDISTIGLKDLRSNITIIPQDPVLFNGTISYTFENKKSEAILSISDQRNDREPLMLDSSVKENGSNFFQGQQQLIAMARALVRNSKLIIMDEATASVDFKTDHLIQATIRDEFKDHTVITIAHRLRTV</sequence>
<evidence type="ECO:0000313" key="2">
    <source>
        <dbReference type="Proteomes" id="UP000789920"/>
    </source>
</evidence>
<accession>A0ACA9RRG7</accession>
<feature type="non-terminal residue" evidence="1">
    <location>
        <position position="319"/>
    </location>
</feature>
<proteinExistence type="predicted"/>
<dbReference type="Proteomes" id="UP000789920">
    <property type="component" value="Unassembled WGS sequence"/>
</dbReference>
<keyword evidence="2" id="KW-1185">Reference proteome</keyword>
<dbReference type="EMBL" id="CAJVQC010065884">
    <property type="protein sequence ID" value="CAG8805928.1"/>
    <property type="molecule type" value="Genomic_DNA"/>
</dbReference>
<organism evidence="1 2">
    <name type="scientific">Racocetra persica</name>
    <dbReference type="NCBI Taxonomy" id="160502"/>
    <lineage>
        <taxon>Eukaryota</taxon>
        <taxon>Fungi</taxon>
        <taxon>Fungi incertae sedis</taxon>
        <taxon>Mucoromycota</taxon>
        <taxon>Glomeromycotina</taxon>
        <taxon>Glomeromycetes</taxon>
        <taxon>Diversisporales</taxon>
        <taxon>Gigasporaceae</taxon>
        <taxon>Racocetra</taxon>
    </lineage>
</organism>
<gene>
    <name evidence="1" type="ORF">RPERSI_LOCUS22050</name>
</gene>
<reference evidence="1" key="1">
    <citation type="submission" date="2021-06" db="EMBL/GenBank/DDBJ databases">
        <authorList>
            <person name="Kallberg Y."/>
            <person name="Tangrot J."/>
            <person name="Rosling A."/>
        </authorList>
    </citation>
    <scope>NUCLEOTIDE SEQUENCE</scope>
    <source>
        <strain evidence="1">MA461A</strain>
    </source>
</reference>
<comment type="caution">
    <text evidence="1">The sequence shown here is derived from an EMBL/GenBank/DDBJ whole genome shotgun (WGS) entry which is preliminary data.</text>
</comment>
<protein>
    <submittedName>
        <fullName evidence="1">16263_t:CDS:1</fullName>
    </submittedName>
</protein>
<evidence type="ECO:0000313" key="1">
    <source>
        <dbReference type="EMBL" id="CAG8805928.1"/>
    </source>
</evidence>
<feature type="non-terminal residue" evidence="1">
    <location>
        <position position="1"/>
    </location>
</feature>
<name>A0ACA9RRG7_9GLOM</name>